<organism evidence="2 3">
    <name type="scientific">Trichinella nelsoni</name>
    <dbReference type="NCBI Taxonomy" id="6336"/>
    <lineage>
        <taxon>Eukaryota</taxon>
        <taxon>Metazoa</taxon>
        <taxon>Ecdysozoa</taxon>
        <taxon>Nematoda</taxon>
        <taxon>Enoplea</taxon>
        <taxon>Dorylaimia</taxon>
        <taxon>Trichinellida</taxon>
        <taxon>Trichinellidae</taxon>
        <taxon>Trichinella</taxon>
    </lineage>
</organism>
<sequence>MQVEEATSRTAVKCVLNAQYAAAHRAQVPSEDALPYKGVLEAALQEWWSLVKEATMTRIDAATFLNEEEAGDASQQKPQLKENSPPKSDGDIMQLNRFGTNLRRVHLREELSNITKLHYLRSCLSGPALKATEGVTVCALLKNRFHRLQDVVESHGCSRG</sequence>
<reference evidence="2 3" key="1">
    <citation type="submission" date="2015-01" db="EMBL/GenBank/DDBJ databases">
        <title>Evolution of Trichinella species and genotypes.</title>
        <authorList>
            <person name="Korhonen P.K."/>
            <person name="Edoardo P."/>
            <person name="Giuseppe L.R."/>
            <person name="Gasser R.B."/>
        </authorList>
    </citation>
    <scope>NUCLEOTIDE SEQUENCE [LARGE SCALE GENOMIC DNA]</scope>
    <source>
        <strain evidence="2">ISS37</strain>
    </source>
</reference>
<dbReference type="Pfam" id="PF03564">
    <property type="entry name" value="DUF1759"/>
    <property type="match status" value="1"/>
</dbReference>
<dbReference type="AlphaFoldDB" id="A0A0V0RZV2"/>
<accession>A0A0V0RZV2</accession>
<name>A0A0V0RZV2_9BILA</name>
<dbReference type="OrthoDB" id="5931448at2759"/>
<dbReference type="EMBL" id="JYDL01000053">
    <property type="protein sequence ID" value="KRX19972.1"/>
    <property type="molecule type" value="Genomic_DNA"/>
</dbReference>
<feature type="compositionally biased region" description="Polar residues" evidence="1">
    <location>
        <begin position="73"/>
        <end position="86"/>
    </location>
</feature>
<keyword evidence="3" id="KW-1185">Reference proteome</keyword>
<feature type="region of interest" description="Disordered" evidence="1">
    <location>
        <begin position="67"/>
        <end position="92"/>
    </location>
</feature>
<protein>
    <submittedName>
        <fullName evidence="2">Uncharacterized protein</fullName>
    </submittedName>
</protein>
<dbReference type="InterPro" id="IPR005312">
    <property type="entry name" value="DUF1759"/>
</dbReference>
<dbReference type="Proteomes" id="UP000054630">
    <property type="component" value="Unassembled WGS sequence"/>
</dbReference>
<proteinExistence type="predicted"/>
<evidence type="ECO:0000256" key="1">
    <source>
        <dbReference type="SAM" id="MobiDB-lite"/>
    </source>
</evidence>
<gene>
    <name evidence="2" type="ORF">T07_2696</name>
</gene>
<comment type="caution">
    <text evidence="2">The sequence shown here is derived from an EMBL/GenBank/DDBJ whole genome shotgun (WGS) entry which is preliminary data.</text>
</comment>
<evidence type="ECO:0000313" key="3">
    <source>
        <dbReference type="Proteomes" id="UP000054630"/>
    </source>
</evidence>
<evidence type="ECO:0000313" key="2">
    <source>
        <dbReference type="EMBL" id="KRX19972.1"/>
    </source>
</evidence>